<name>A0A2W5TB97_9BACT</name>
<reference evidence="1 2" key="1">
    <citation type="submission" date="2017-08" db="EMBL/GenBank/DDBJ databases">
        <title>Infants hospitalized years apart are colonized by the same room-sourced microbial strains.</title>
        <authorList>
            <person name="Brooks B."/>
            <person name="Olm M.R."/>
            <person name="Firek B.A."/>
            <person name="Baker R."/>
            <person name="Thomas B.C."/>
            <person name="Morowitz M.J."/>
            <person name="Banfield J.F."/>
        </authorList>
    </citation>
    <scope>NUCLEOTIDE SEQUENCE [LARGE SCALE GENOMIC DNA]</scope>
    <source>
        <strain evidence="1">S2_003_000_R2_14</strain>
    </source>
</reference>
<evidence type="ECO:0000313" key="2">
    <source>
        <dbReference type="Proteomes" id="UP000249061"/>
    </source>
</evidence>
<evidence type="ECO:0000313" key="1">
    <source>
        <dbReference type="EMBL" id="PZR12760.1"/>
    </source>
</evidence>
<proteinExistence type="predicted"/>
<dbReference type="EMBL" id="QFQP01000011">
    <property type="protein sequence ID" value="PZR12760.1"/>
    <property type="molecule type" value="Genomic_DNA"/>
</dbReference>
<sequence>MKVFPSEFEAMLSPEGRKLLAGDHPAVGVLSRENFYASDALVDHTHLPKYTQVIHDKFEELLVPMVRPLPSAKASYASNADLLPKVGKMRGVPTSTGTDSKAFQRAEELGLVAMLYSESYVKFCTLLAGRAVEGPSLLQLFAYAHGDYAGPHTDNHPDHPRQKEGYCDVHLTFCTPGIREQWIVYEQGGHFSQQRSIAGTGTITAYRLPTWHYTTPLRADSPEDRRWLVLSSFYDAE</sequence>
<gene>
    <name evidence="1" type="ORF">DI536_14415</name>
</gene>
<dbReference type="Proteomes" id="UP000249061">
    <property type="component" value="Unassembled WGS sequence"/>
</dbReference>
<dbReference type="AlphaFoldDB" id="A0A2W5TB97"/>
<organism evidence="1 2">
    <name type="scientific">Archangium gephyra</name>
    <dbReference type="NCBI Taxonomy" id="48"/>
    <lineage>
        <taxon>Bacteria</taxon>
        <taxon>Pseudomonadati</taxon>
        <taxon>Myxococcota</taxon>
        <taxon>Myxococcia</taxon>
        <taxon>Myxococcales</taxon>
        <taxon>Cystobacterineae</taxon>
        <taxon>Archangiaceae</taxon>
        <taxon>Archangium</taxon>
    </lineage>
</organism>
<protein>
    <submittedName>
        <fullName evidence="1">Uncharacterized protein</fullName>
    </submittedName>
</protein>
<comment type="caution">
    <text evidence="1">The sequence shown here is derived from an EMBL/GenBank/DDBJ whole genome shotgun (WGS) entry which is preliminary data.</text>
</comment>
<accession>A0A2W5TB97</accession>